<gene>
    <name evidence="1" type="ORF">JI435_124370</name>
</gene>
<keyword evidence="2" id="KW-1185">Reference proteome</keyword>
<dbReference type="VEuPathDB" id="FungiDB:JI435_124370"/>
<accession>A0A7U2ICF7</accession>
<evidence type="ECO:0000313" key="2">
    <source>
        <dbReference type="Proteomes" id="UP000663193"/>
    </source>
</evidence>
<protein>
    <submittedName>
        <fullName evidence="1">Uncharacterized protein</fullName>
    </submittedName>
</protein>
<reference evidence="2" key="1">
    <citation type="journal article" date="2021" name="BMC Genomics">
        <title>Chromosome-level genome assembly and manually-curated proteome of model necrotroph Parastagonospora nodorum Sn15 reveals a genome-wide trove of candidate effector homologs, and redundancy of virulence-related functions within an accessory chromosome.</title>
        <authorList>
            <person name="Bertazzoni S."/>
            <person name="Jones D.A.B."/>
            <person name="Phan H.T."/>
            <person name="Tan K.-C."/>
            <person name="Hane J.K."/>
        </authorList>
    </citation>
    <scope>NUCLEOTIDE SEQUENCE [LARGE SCALE GENOMIC DNA]</scope>
    <source>
        <strain evidence="2">SN15 / ATCC MYA-4574 / FGSC 10173)</strain>
    </source>
</reference>
<proteinExistence type="predicted"/>
<name>A0A7U2ICF7_PHANO</name>
<dbReference type="AlphaFoldDB" id="A0A7U2ICF7"/>
<dbReference type="EMBL" id="CP069044">
    <property type="protein sequence ID" value="QRD07238.1"/>
    <property type="molecule type" value="Genomic_DNA"/>
</dbReference>
<sequence>MRSGDGCLECAGVLMRAMRVGFYWLGGARCMYIWCERAENGSTCGVESGGACFMCAGV</sequence>
<organism evidence="1 2">
    <name type="scientific">Phaeosphaeria nodorum (strain SN15 / ATCC MYA-4574 / FGSC 10173)</name>
    <name type="common">Glume blotch fungus</name>
    <name type="synonym">Parastagonospora nodorum</name>
    <dbReference type="NCBI Taxonomy" id="321614"/>
    <lineage>
        <taxon>Eukaryota</taxon>
        <taxon>Fungi</taxon>
        <taxon>Dikarya</taxon>
        <taxon>Ascomycota</taxon>
        <taxon>Pezizomycotina</taxon>
        <taxon>Dothideomycetes</taxon>
        <taxon>Pleosporomycetidae</taxon>
        <taxon>Pleosporales</taxon>
        <taxon>Pleosporineae</taxon>
        <taxon>Phaeosphaeriaceae</taxon>
        <taxon>Parastagonospora</taxon>
    </lineage>
</organism>
<evidence type="ECO:0000313" key="1">
    <source>
        <dbReference type="EMBL" id="QRD07238.1"/>
    </source>
</evidence>
<dbReference type="Proteomes" id="UP000663193">
    <property type="component" value="Chromosome 22"/>
</dbReference>